<dbReference type="Proteomes" id="UP000601768">
    <property type="component" value="Unassembled WGS sequence"/>
</dbReference>
<dbReference type="PROSITE" id="PS50930">
    <property type="entry name" value="HTH_LYTTR"/>
    <property type="match status" value="1"/>
</dbReference>
<keyword evidence="6" id="KW-1185">Reference proteome</keyword>
<dbReference type="Pfam" id="PF00072">
    <property type="entry name" value="Response_reg"/>
    <property type="match status" value="1"/>
</dbReference>
<feature type="modified residue" description="4-aspartylphosphate" evidence="2">
    <location>
        <position position="55"/>
    </location>
</feature>
<comment type="caution">
    <text evidence="5">The sequence shown here is derived from an EMBL/GenBank/DDBJ whole genome shotgun (WGS) entry which is preliminary data.</text>
</comment>
<dbReference type="GO" id="GO:0003677">
    <property type="term" value="F:DNA binding"/>
    <property type="evidence" value="ECO:0007669"/>
    <property type="project" value="InterPro"/>
</dbReference>
<dbReference type="PROSITE" id="PS50110">
    <property type="entry name" value="RESPONSE_REGULATORY"/>
    <property type="match status" value="1"/>
</dbReference>
<evidence type="ECO:0000256" key="1">
    <source>
        <dbReference type="ARBA" id="ARBA00023012"/>
    </source>
</evidence>
<name>A0A8J6IUV2_9ALTE</name>
<accession>A0A8J6IUV2</accession>
<evidence type="ECO:0000313" key="6">
    <source>
        <dbReference type="Proteomes" id="UP000601768"/>
    </source>
</evidence>
<gene>
    <name evidence="5" type="ORF">H8B19_10630</name>
</gene>
<dbReference type="EMBL" id="JACNEP010000007">
    <property type="protein sequence ID" value="MBC3766337.1"/>
    <property type="molecule type" value="Genomic_DNA"/>
</dbReference>
<dbReference type="Pfam" id="PF04397">
    <property type="entry name" value="LytTR"/>
    <property type="match status" value="1"/>
</dbReference>
<sequence length="231" mass="26247">MNLIVVEDEYMVAKRLMRFIQLALPMQKLNLVHFTRLDDANDYLASHAVDLLFLDLNLQGQDGFELLKQQLSKSFHTIVVSANTDRAIEAFELGVVDFIAKPFSADRIATALQRVQSRIQQVGCEYLCYRHIGKMELLRVADINYIKAAGHYSEIICKNGQHILHDKNLDRLLTLLPPDYIRIHRSYVVAISSISNISGSSASQCQLELHCGTRLPVGRTRYHQLKQRLGG</sequence>
<dbReference type="RefSeq" id="WP_186506863.1">
    <property type="nucleotide sequence ID" value="NZ_JACNEP010000007.1"/>
</dbReference>
<evidence type="ECO:0000313" key="5">
    <source>
        <dbReference type="EMBL" id="MBC3766337.1"/>
    </source>
</evidence>
<dbReference type="PANTHER" id="PTHR37299">
    <property type="entry name" value="TRANSCRIPTIONAL REGULATOR-RELATED"/>
    <property type="match status" value="1"/>
</dbReference>
<proteinExistence type="predicted"/>
<dbReference type="InterPro" id="IPR007492">
    <property type="entry name" value="LytTR_DNA-bd_dom"/>
</dbReference>
<reference evidence="5" key="2">
    <citation type="submission" date="2020-08" db="EMBL/GenBank/DDBJ databases">
        <authorList>
            <person name="Lai Q."/>
        </authorList>
    </citation>
    <scope>NUCLEOTIDE SEQUENCE</scope>
    <source>
        <strain evidence="5">S27-2</strain>
    </source>
</reference>
<keyword evidence="2" id="KW-0597">Phosphoprotein</keyword>
<keyword evidence="1" id="KW-0902">Two-component regulatory system</keyword>
<dbReference type="InterPro" id="IPR011006">
    <property type="entry name" value="CheY-like_superfamily"/>
</dbReference>
<organism evidence="5 6">
    <name type="scientific">Neptunicella marina</name>
    <dbReference type="NCBI Taxonomy" id="2125989"/>
    <lineage>
        <taxon>Bacteria</taxon>
        <taxon>Pseudomonadati</taxon>
        <taxon>Pseudomonadota</taxon>
        <taxon>Gammaproteobacteria</taxon>
        <taxon>Alteromonadales</taxon>
        <taxon>Alteromonadaceae</taxon>
        <taxon>Neptunicella</taxon>
    </lineage>
</organism>
<evidence type="ECO:0000259" key="3">
    <source>
        <dbReference type="PROSITE" id="PS50110"/>
    </source>
</evidence>
<evidence type="ECO:0000259" key="4">
    <source>
        <dbReference type="PROSITE" id="PS50930"/>
    </source>
</evidence>
<dbReference type="GO" id="GO:0000156">
    <property type="term" value="F:phosphorelay response regulator activity"/>
    <property type="evidence" value="ECO:0007669"/>
    <property type="project" value="InterPro"/>
</dbReference>
<dbReference type="SUPFAM" id="SSF52172">
    <property type="entry name" value="CheY-like"/>
    <property type="match status" value="1"/>
</dbReference>
<dbReference type="AlphaFoldDB" id="A0A8J6IUV2"/>
<feature type="domain" description="HTH LytTR-type" evidence="4">
    <location>
        <begin position="133"/>
        <end position="231"/>
    </location>
</feature>
<dbReference type="Gene3D" id="2.40.50.1020">
    <property type="entry name" value="LytTr DNA-binding domain"/>
    <property type="match status" value="1"/>
</dbReference>
<dbReference type="SMART" id="SM00448">
    <property type="entry name" value="REC"/>
    <property type="match status" value="1"/>
</dbReference>
<protein>
    <submittedName>
        <fullName evidence="5">Response regulator transcription factor</fullName>
    </submittedName>
</protein>
<dbReference type="PANTHER" id="PTHR37299:SF1">
    <property type="entry name" value="STAGE 0 SPORULATION PROTEIN A HOMOLOG"/>
    <property type="match status" value="1"/>
</dbReference>
<reference evidence="5" key="1">
    <citation type="journal article" date="2018" name="Int. J. Syst. Evol. Microbiol.">
        <title>Neptunicella marina gen. nov., sp. nov., isolated from surface seawater.</title>
        <authorList>
            <person name="Liu X."/>
            <person name="Lai Q."/>
            <person name="Du Y."/>
            <person name="Zhang X."/>
            <person name="Liu Z."/>
            <person name="Sun F."/>
            <person name="Shao Z."/>
        </authorList>
    </citation>
    <scope>NUCLEOTIDE SEQUENCE</scope>
    <source>
        <strain evidence="5">S27-2</strain>
    </source>
</reference>
<feature type="domain" description="Response regulatory" evidence="3">
    <location>
        <begin position="2"/>
        <end position="116"/>
    </location>
</feature>
<evidence type="ECO:0000256" key="2">
    <source>
        <dbReference type="PROSITE-ProRule" id="PRU00169"/>
    </source>
</evidence>
<dbReference type="Gene3D" id="3.40.50.2300">
    <property type="match status" value="1"/>
</dbReference>
<dbReference type="SMART" id="SM00850">
    <property type="entry name" value="LytTR"/>
    <property type="match status" value="1"/>
</dbReference>
<dbReference type="InterPro" id="IPR001789">
    <property type="entry name" value="Sig_transdc_resp-reg_receiver"/>
</dbReference>
<dbReference type="InterPro" id="IPR046947">
    <property type="entry name" value="LytR-like"/>
</dbReference>